<evidence type="ECO:0000313" key="5">
    <source>
        <dbReference type="EMBL" id="MEJ2885206.1"/>
    </source>
</evidence>
<feature type="region of interest" description="Disordered" evidence="3">
    <location>
        <begin position="649"/>
        <end position="685"/>
    </location>
</feature>
<reference evidence="5 6" key="1">
    <citation type="submission" date="2024-03" db="EMBL/GenBank/DDBJ databases">
        <title>Actinomycetospora sp. OC33-EN06, a novel actinomycete isolated from wild orchid (Aerides multiflora).</title>
        <authorList>
            <person name="Suriyachadkun C."/>
        </authorList>
    </citation>
    <scope>NUCLEOTIDE SEQUENCE [LARGE SCALE GENOMIC DNA]</scope>
    <source>
        <strain evidence="5 6">OC33-EN06</strain>
    </source>
</reference>
<dbReference type="Proteomes" id="UP001370100">
    <property type="component" value="Unassembled WGS sequence"/>
</dbReference>
<dbReference type="Gene3D" id="2.120.10.30">
    <property type="entry name" value="TolB, C-terminal domain"/>
    <property type="match status" value="2"/>
</dbReference>
<evidence type="ECO:0000313" key="6">
    <source>
        <dbReference type="Proteomes" id="UP001370100"/>
    </source>
</evidence>
<gene>
    <name evidence="5" type="ORF">WCD41_01990</name>
</gene>
<dbReference type="Pfam" id="PF25021">
    <property type="entry name" value="TEN_NHL"/>
    <property type="match status" value="1"/>
</dbReference>
<dbReference type="InterPro" id="IPR011042">
    <property type="entry name" value="6-blade_b-propeller_TolB-like"/>
</dbReference>
<evidence type="ECO:0000256" key="1">
    <source>
        <dbReference type="ARBA" id="ARBA00022737"/>
    </source>
</evidence>
<sequence>MTAVIPASPLAPGVGPSTPSTTGSSTTTRARRASTISVDPALGYRAAGPLPIAINGDDDLFLADGRVYRLRPNGTGTVVVGQRAGRWDGKTDELAKELYYPGRPAFDAAGNVYVPDSWNHVIKKIAVDGTISVFAGRWLARGSGPGVLDGDGGPATAAGLNRPRAVAVDKDGVVYIADTDNRCLRKVALDGVISTMTWTAEGDLGAGGGTVTWARGLAMNAAGTALYICDTANHRVLRLDLAAKKLRRVAGGNGSGPAGDGGPADRAQLSWPVGVALDGEDNLFIADTSNHRVRMVTPKGAISTVAGTGSPRDAVGADRASATAVALANPTGVAVDSRGSLFITCFGAPDIRRVDLPTFSVPTATAYDFGTGAFSVLALVCPDVIPGAKPDEAQRGNLVSRHAPYRKGGGWALTLVVDPPKRTAGRYVVVTLYAGDGTQQEMFFRLDDAALKGQVDGKVVALPDGSTRFQHTVVFTRDATGTCRLYLDAASVDPVEPAAVSTADVSSTAPLDLDRILPVSGTAPQDQEPGDTTRGLVRAAFLWAGALSATDVVNVTRLVTNPRINVAPSPEVAPTYAATVSYAPPTSDDVGYTVTTTGTTAIVTPEGKAVSRSSTKTGELQPTLREMKRRAAKLITNFDVDDTQLATYRFGPLEPKPGTTSSTMTVTGLPDPDEAPGPTNKETTETETFVFGAPRDPGDVHWTTYRDAGKESGDLVDAAPEAADCRWEWNDNPAFSYFRTDLDVAALPGEKCVGAWHLRGRAPGSIRLGRDLSPTGNHLPPEQVLDPADLDTVLPFYVQTQRGVDWCWAATSVSVATFYRRGRRVPSQEDLVTASARDLAWSFWTQAFDAPLGAGAVLGEHNPEKFDYPNRVTPPLTRLGIFAEVVERQDLKGARDAVREGRPVLARLTWERSSPTAPDPGSHFVVLTGTYTARAEGKQPEPMLVVSDPFHGVTAQPESTFPASYHQGASWQDTVYTRPAWAADT</sequence>
<feature type="compositionally biased region" description="Low complexity" evidence="3">
    <location>
        <begin position="11"/>
        <end position="28"/>
    </location>
</feature>
<evidence type="ECO:0000259" key="4">
    <source>
        <dbReference type="Pfam" id="PF25021"/>
    </source>
</evidence>
<accession>A0ABU8MYK0</accession>
<evidence type="ECO:0000256" key="3">
    <source>
        <dbReference type="SAM" id="MobiDB-lite"/>
    </source>
</evidence>
<feature type="region of interest" description="Disordered" evidence="3">
    <location>
        <begin position="1"/>
        <end position="32"/>
    </location>
</feature>
<keyword evidence="6" id="KW-1185">Reference proteome</keyword>
<name>A0ABU8MYK0_9PSEU</name>
<dbReference type="Pfam" id="PF01436">
    <property type="entry name" value="NHL"/>
    <property type="match status" value="1"/>
</dbReference>
<dbReference type="SUPFAM" id="SSF101898">
    <property type="entry name" value="NHL repeat"/>
    <property type="match status" value="1"/>
</dbReference>
<dbReference type="InterPro" id="IPR001258">
    <property type="entry name" value="NHL_repeat"/>
</dbReference>
<dbReference type="PROSITE" id="PS51125">
    <property type="entry name" value="NHL"/>
    <property type="match status" value="1"/>
</dbReference>
<keyword evidence="1" id="KW-0677">Repeat</keyword>
<protein>
    <submittedName>
        <fullName evidence="5">SMP-30/gluconolactonase/LRE family protein</fullName>
    </submittedName>
</protein>
<organism evidence="5 6">
    <name type="scientific">Actinomycetospora aeridis</name>
    <dbReference type="NCBI Taxonomy" id="3129231"/>
    <lineage>
        <taxon>Bacteria</taxon>
        <taxon>Bacillati</taxon>
        <taxon>Actinomycetota</taxon>
        <taxon>Actinomycetes</taxon>
        <taxon>Pseudonocardiales</taxon>
        <taxon>Pseudonocardiaceae</taxon>
        <taxon>Actinomycetospora</taxon>
    </lineage>
</organism>
<dbReference type="EMBL" id="JBBEGL010000001">
    <property type="protein sequence ID" value="MEJ2885206.1"/>
    <property type="molecule type" value="Genomic_DNA"/>
</dbReference>
<dbReference type="PANTHER" id="PTHR46388:SF2">
    <property type="entry name" value="NHL REPEAT-CONTAINING PROTEIN 2"/>
    <property type="match status" value="1"/>
</dbReference>
<feature type="repeat" description="NHL" evidence="2">
    <location>
        <begin position="154"/>
        <end position="190"/>
    </location>
</feature>
<comment type="caution">
    <text evidence="5">The sequence shown here is derived from an EMBL/GenBank/DDBJ whole genome shotgun (WGS) entry which is preliminary data.</text>
</comment>
<dbReference type="InterPro" id="IPR056822">
    <property type="entry name" value="TEN_NHL"/>
</dbReference>
<evidence type="ECO:0000256" key="2">
    <source>
        <dbReference type="PROSITE-ProRule" id="PRU00504"/>
    </source>
</evidence>
<dbReference type="RefSeq" id="WP_337711699.1">
    <property type="nucleotide sequence ID" value="NZ_JBBEGL010000001.1"/>
</dbReference>
<dbReference type="PANTHER" id="PTHR46388">
    <property type="entry name" value="NHL REPEAT-CONTAINING PROTEIN 2"/>
    <property type="match status" value="1"/>
</dbReference>
<feature type="domain" description="Teneurin NHL" evidence="4">
    <location>
        <begin position="149"/>
        <end position="197"/>
    </location>
</feature>
<proteinExistence type="predicted"/>